<evidence type="ECO:0000256" key="1">
    <source>
        <dbReference type="ARBA" id="ARBA00008031"/>
    </source>
</evidence>
<dbReference type="InterPro" id="IPR036849">
    <property type="entry name" value="Enolase-like_C_sf"/>
</dbReference>
<proteinExistence type="inferred from homology"/>
<dbReference type="Pfam" id="PF02746">
    <property type="entry name" value="MR_MLE_N"/>
    <property type="match status" value="1"/>
</dbReference>
<dbReference type="PANTHER" id="PTHR48080">
    <property type="entry name" value="D-GALACTONATE DEHYDRATASE-RELATED"/>
    <property type="match status" value="1"/>
</dbReference>
<keyword evidence="4 5" id="KW-0413">Isomerase</keyword>
<dbReference type="CDD" id="cd03319">
    <property type="entry name" value="L-Ala-DL-Glu_epimerase"/>
    <property type="match status" value="1"/>
</dbReference>
<feature type="domain" description="Mandelate racemase/muconate lactonizing enzyme C-terminal" evidence="6">
    <location>
        <begin position="155"/>
        <end position="246"/>
    </location>
</feature>
<gene>
    <name evidence="7" type="ORF">GCM10023143_03030</name>
</gene>
<dbReference type="InterPro" id="IPR034593">
    <property type="entry name" value="DgoD-like"/>
</dbReference>
<evidence type="ECO:0000313" key="7">
    <source>
        <dbReference type="EMBL" id="GAA4301359.1"/>
    </source>
</evidence>
<dbReference type="SFLD" id="SFLDS00001">
    <property type="entry name" value="Enolase"/>
    <property type="match status" value="1"/>
</dbReference>
<dbReference type="Gene3D" id="3.30.390.10">
    <property type="entry name" value="Enolase-like, N-terminal domain"/>
    <property type="match status" value="1"/>
</dbReference>
<dbReference type="PANTHER" id="PTHR48080:SF3">
    <property type="entry name" value="ENOLASE SUPERFAMILY MEMBER DDB_G0284701"/>
    <property type="match status" value="1"/>
</dbReference>
<dbReference type="SFLD" id="SFLDG00180">
    <property type="entry name" value="muconate_cycloisomerase"/>
    <property type="match status" value="1"/>
</dbReference>
<dbReference type="InterPro" id="IPR029065">
    <property type="entry name" value="Enolase_C-like"/>
</dbReference>
<evidence type="ECO:0000256" key="5">
    <source>
        <dbReference type="RuleBase" id="RU366006"/>
    </source>
</evidence>
<organism evidence="7 8">
    <name type="scientific">Compostibacter hankyongensis</name>
    <dbReference type="NCBI Taxonomy" id="1007089"/>
    <lineage>
        <taxon>Bacteria</taxon>
        <taxon>Pseudomonadati</taxon>
        <taxon>Bacteroidota</taxon>
        <taxon>Chitinophagia</taxon>
        <taxon>Chitinophagales</taxon>
        <taxon>Chitinophagaceae</taxon>
        <taxon>Compostibacter</taxon>
    </lineage>
</organism>
<evidence type="ECO:0000313" key="8">
    <source>
        <dbReference type="Proteomes" id="UP001501207"/>
    </source>
</evidence>
<comment type="cofactor">
    <cofactor evidence="5">
        <name>Mg(2+)</name>
        <dbReference type="ChEBI" id="CHEBI:18420"/>
    </cofactor>
    <text evidence="5">Binds 1 Mg(2+) ion per subunit.</text>
</comment>
<evidence type="ECO:0000256" key="3">
    <source>
        <dbReference type="ARBA" id="ARBA00022842"/>
    </source>
</evidence>
<dbReference type="SUPFAM" id="SSF51604">
    <property type="entry name" value="Enolase C-terminal domain-like"/>
    <property type="match status" value="1"/>
</dbReference>
<keyword evidence="2 5" id="KW-0479">Metal-binding</keyword>
<evidence type="ECO:0000256" key="4">
    <source>
        <dbReference type="ARBA" id="ARBA00023235"/>
    </source>
</evidence>
<evidence type="ECO:0000256" key="2">
    <source>
        <dbReference type="ARBA" id="ARBA00022723"/>
    </source>
</evidence>
<comment type="caution">
    <text evidence="7">The sequence shown here is derived from an EMBL/GenBank/DDBJ whole genome shotgun (WGS) entry which is preliminary data.</text>
</comment>
<comment type="similarity">
    <text evidence="1 5">Belongs to the mandelate racemase/muconate lactonizing enzyme family.</text>
</comment>
<dbReference type="InterPro" id="IPR034603">
    <property type="entry name" value="Dipeptide_epimerase"/>
</dbReference>
<dbReference type="InterPro" id="IPR013342">
    <property type="entry name" value="Mandelate_racemase_C"/>
</dbReference>
<dbReference type="Proteomes" id="UP001501207">
    <property type="component" value="Unassembled WGS sequence"/>
</dbReference>
<protein>
    <recommendedName>
        <fullName evidence="5">Dipeptide epimerase</fullName>
        <ecNumber evidence="5">5.1.1.-</ecNumber>
    </recommendedName>
</protein>
<dbReference type="Gene3D" id="3.20.20.120">
    <property type="entry name" value="Enolase-like C-terminal domain"/>
    <property type="match status" value="1"/>
</dbReference>
<keyword evidence="3 5" id="KW-0460">Magnesium</keyword>
<dbReference type="EC" id="5.1.1.-" evidence="5"/>
<dbReference type="EMBL" id="BAABFN010000001">
    <property type="protein sequence ID" value="GAA4301359.1"/>
    <property type="molecule type" value="Genomic_DNA"/>
</dbReference>
<dbReference type="SUPFAM" id="SSF54826">
    <property type="entry name" value="Enolase N-terminal domain-like"/>
    <property type="match status" value="1"/>
</dbReference>
<dbReference type="SMART" id="SM00922">
    <property type="entry name" value="MR_MLE"/>
    <property type="match status" value="1"/>
</dbReference>
<sequence length="357" mass="39806">MSIAPKLALPGKTGKPARKGLQLRYKPYTLQLKHVFTISSNSRTTTPVVLSEIEFEGVTGYGEASMPPYLGESHETVLRFLSKVDLSQFDDPFQTEDILDYVDGIEPGNPAAKAAVDIALYDLTGKLMQQPWYRIWGYDPSKTPRTSYTIGIDTEEVIRQKVKEAAPYKVLKVKLGLGTDKMIISTIRKLTDKPICVDVNQGWKDRQYALDMAHWLNEQGIIFIEQPMPKERVDDNAWLTEHSPLPTMGDEAVQRLPDVMKAHKVYSGINIKLMKCTGMREAHKMLTLARALDMKVMIGCMTETSCAVSAAAQLSPMTDWADLDGNLLISNDVYKGMQVIDGKITLNREPGIGISPL</sequence>
<evidence type="ECO:0000259" key="6">
    <source>
        <dbReference type="SMART" id="SM00922"/>
    </source>
</evidence>
<dbReference type="InterPro" id="IPR013341">
    <property type="entry name" value="Mandelate_racemase_N_dom"/>
</dbReference>
<dbReference type="InterPro" id="IPR029017">
    <property type="entry name" value="Enolase-like_N"/>
</dbReference>
<dbReference type="Pfam" id="PF13378">
    <property type="entry name" value="MR_MLE_C"/>
    <property type="match status" value="1"/>
</dbReference>
<keyword evidence="8" id="KW-1185">Reference proteome</keyword>
<accession>A0ABP8FEB1</accession>
<reference evidence="8" key="1">
    <citation type="journal article" date="2019" name="Int. J. Syst. Evol. Microbiol.">
        <title>The Global Catalogue of Microorganisms (GCM) 10K type strain sequencing project: providing services to taxonomists for standard genome sequencing and annotation.</title>
        <authorList>
            <consortium name="The Broad Institute Genomics Platform"/>
            <consortium name="The Broad Institute Genome Sequencing Center for Infectious Disease"/>
            <person name="Wu L."/>
            <person name="Ma J."/>
        </authorList>
    </citation>
    <scope>NUCLEOTIDE SEQUENCE [LARGE SCALE GENOMIC DNA]</scope>
    <source>
        <strain evidence="8">JCM 17664</strain>
    </source>
</reference>
<name>A0ABP8FEB1_9BACT</name>